<gene>
    <name evidence="3" type="ORF">DSY94_11045</name>
</gene>
<dbReference type="AlphaFoldDB" id="A0A432GE70"/>
<dbReference type="InterPro" id="IPR016162">
    <property type="entry name" value="Ald_DH_N"/>
</dbReference>
<dbReference type="Proteomes" id="UP000287176">
    <property type="component" value="Unassembled WGS sequence"/>
</dbReference>
<protein>
    <recommendedName>
        <fullName evidence="2">Aldehyde dehydrogenase domain-containing protein</fullName>
    </recommendedName>
</protein>
<evidence type="ECO:0000259" key="2">
    <source>
        <dbReference type="Pfam" id="PF00171"/>
    </source>
</evidence>
<accession>A0A432GE70</accession>
<evidence type="ECO:0000256" key="1">
    <source>
        <dbReference type="ARBA" id="ARBA00023002"/>
    </source>
</evidence>
<evidence type="ECO:0000313" key="3">
    <source>
        <dbReference type="EMBL" id="RTZ82087.1"/>
    </source>
</evidence>
<dbReference type="EMBL" id="QNZI01000290">
    <property type="protein sequence ID" value="RTZ82087.1"/>
    <property type="molecule type" value="Genomic_DNA"/>
</dbReference>
<reference evidence="3 4" key="1">
    <citation type="submission" date="2018-06" db="EMBL/GenBank/DDBJ databases">
        <title>Combined omics and stable isotope probing to characterize newly discovered Mariana Back-Arc vent microbial communities.</title>
        <authorList>
            <person name="Trembath-Reichert E."/>
            <person name="Huber J.A."/>
        </authorList>
    </citation>
    <scope>NUCLEOTIDE SEQUENCE [LARGE SCALE GENOMIC DNA]</scope>
    <source>
        <strain evidence="3">MAG 24</strain>
    </source>
</reference>
<sequence length="53" mass="5426">MAFTTKLLINGESVDGAGESLAVQNPSTGSTICEVAEATTEQVEAAVRATREA</sequence>
<dbReference type="InterPro" id="IPR015590">
    <property type="entry name" value="Aldehyde_DH_dom"/>
</dbReference>
<name>A0A432GE70_9DELT</name>
<dbReference type="InterPro" id="IPR016161">
    <property type="entry name" value="Ald_DH/histidinol_DH"/>
</dbReference>
<organism evidence="3 4">
    <name type="scientific">SAR324 cluster bacterium</name>
    <dbReference type="NCBI Taxonomy" id="2024889"/>
    <lineage>
        <taxon>Bacteria</taxon>
        <taxon>Deltaproteobacteria</taxon>
        <taxon>SAR324 cluster</taxon>
    </lineage>
</organism>
<evidence type="ECO:0000313" key="4">
    <source>
        <dbReference type="Proteomes" id="UP000287176"/>
    </source>
</evidence>
<proteinExistence type="predicted"/>
<dbReference type="Gene3D" id="3.40.605.10">
    <property type="entry name" value="Aldehyde Dehydrogenase, Chain A, domain 1"/>
    <property type="match status" value="1"/>
</dbReference>
<dbReference type="Pfam" id="PF00171">
    <property type="entry name" value="Aldedh"/>
    <property type="match status" value="1"/>
</dbReference>
<feature type="domain" description="Aldehyde dehydrogenase" evidence="2">
    <location>
        <begin position="15"/>
        <end position="53"/>
    </location>
</feature>
<dbReference type="GO" id="GO:0016491">
    <property type="term" value="F:oxidoreductase activity"/>
    <property type="evidence" value="ECO:0007669"/>
    <property type="project" value="UniProtKB-KW"/>
</dbReference>
<keyword evidence="1" id="KW-0560">Oxidoreductase</keyword>
<dbReference type="SUPFAM" id="SSF53720">
    <property type="entry name" value="ALDH-like"/>
    <property type="match status" value="1"/>
</dbReference>
<comment type="caution">
    <text evidence="3">The sequence shown here is derived from an EMBL/GenBank/DDBJ whole genome shotgun (WGS) entry which is preliminary data.</text>
</comment>